<reference evidence="3" key="2">
    <citation type="submission" date="2021-12" db="EMBL/GenBank/DDBJ databases">
        <title>Resequencing data analysis of finger millet.</title>
        <authorList>
            <person name="Hatakeyama M."/>
            <person name="Aluri S."/>
            <person name="Balachadran M.T."/>
            <person name="Sivarajan S.R."/>
            <person name="Poveda L."/>
            <person name="Shimizu-Inatsugi R."/>
            <person name="Schlapbach R."/>
            <person name="Sreeman S.M."/>
            <person name="Shimizu K.K."/>
        </authorList>
    </citation>
    <scope>NUCLEOTIDE SEQUENCE</scope>
</reference>
<accession>A0AAV5FUH9</accession>
<dbReference type="InterPro" id="IPR005174">
    <property type="entry name" value="KIB1-4_b-propeller"/>
</dbReference>
<reference evidence="3" key="1">
    <citation type="journal article" date="2018" name="DNA Res.">
        <title>Multiple hybrid de novo genome assembly of finger millet, an orphan allotetraploid crop.</title>
        <authorList>
            <person name="Hatakeyama M."/>
            <person name="Aluri S."/>
            <person name="Balachadran M.T."/>
            <person name="Sivarajan S.R."/>
            <person name="Patrignani A."/>
            <person name="Gruter S."/>
            <person name="Poveda L."/>
            <person name="Shimizu-Inatsugi R."/>
            <person name="Baeten J."/>
            <person name="Francoijs K.J."/>
            <person name="Nataraja K.N."/>
            <person name="Reddy Y.A.N."/>
            <person name="Phadnis S."/>
            <person name="Ravikumar R.L."/>
            <person name="Schlapbach R."/>
            <person name="Sreeman S.M."/>
            <person name="Shimizu K.K."/>
        </authorList>
    </citation>
    <scope>NUCLEOTIDE SEQUENCE</scope>
</reference>
<evidence type="ECO:0000256" key="1">
    <source>
        <dbReference type="SAM" id="MobiDB-lite"/>
    </source>
</evidence>
<sequence length="284" mass="31279">MVVLKECKRVESYYHQPPPVFKVLVLDERISGQWVETRDIGDAALFVGVNNSLCVDTSKCCSSSGRIRAGCVYYSDDELGKASLRLEQGQFGGEEIYRSSNGRERSGDYDLRDIGVYSPKDGKVGRVEWLPKHKCWPPPAWFTPSPSADVRVNVVARLPAELLAEIQNQLIFLDRVAFALVCRDSGTPMKPDKHPWLVVPTTTASTATLVSVADRLSADVPTCDPAMPCSSSTPAFGGVPAFATSEDPNWRPAPSVPRRRRGRGLPRRAVLLSDLLRRRRGVGP</sequence>
<evidence type="ECO:0000313" key="3">
    <source>
        <dbReference type="EMBL" id="GJN38421.1"/>
    </source>
</evidence>
<evidence type="ECO:0000313" key="4">
    <source>
        <dbReference type="Proteomes" id="UP001054889"/>
    </source>
</evidence>
<dbReference type="AlphaFoldDB" id="A0AAV5FUH9"/>
<dbReference type="PANTHER" id="PTHR45560">
    <property type="entry name" value="OS04G0163150 PROTEIN-RELATED"/>
    <property type="match status" value="1"/>
</dbReference>
<name>A0AAV5FUH9_ELECO</name>
<gene>
    <name evidence="3" type="primary">gb27458</name>
    <name evidence="3" type="ORF">PR202_gb27458</name>
</gene>
<keyword evidence="4" id="KW-1185">Reference proteome</keyword>
<organism evidence="3 4">
    <name type="scientific">Eleusine coracana subsp. coracana</name>
    <dbReference type="NCBI Taxonomy" id="191504"/>
    <lineage>
        <taxon>Eukaryota</taxon>
        <taxon>Viridiplantae</taxon>
        <taxon>Streptophyta</taxon>
        <taxon>Embryophyta</taxon>
        <taxon>Tracheophyta</taxon>
        <taxon>Spermatophyta</taxon>
        <taxon>Magnoliopsida</taxon>
        <taxon>Liliopsida</taxon>
        <taxon>Poales</taxon>
        <taxon>Poaceae</taxon>
        <taxon>PACMAD clade</taxon>
        <taxon>Chloridoideae</taxon>
        <taxon>Cynodonteae</taxon>
        <taxon>Eleusininae</taxon>
        <taxon>Eleusine</taxon>
    </lineage>
</organism>
<proteinExistence type="predicted"/>
<feature type="domain" description="KIB1-4 beta-propeller" evidence="2">
    <location>
        <begin position="17"/>
        <end position="117"/>
    </location>
</feature>
<protein>
    <recommendedName>
        <fullName evidence="2">KIB1-4 beta-propeller domain-containing protein</fullName>
    </recommendedName>
</protein>
<comment type="caution">
    <text evidence="3">The sequence shown here is derived from an EMBL/GenBank/DDBJ whole genome shotgun (WGS) entry which is preliminary data.</text>
</comment>
<dbReference type="Pfam" id="PF03478">
    <property type="entry name" value="Beta-prop_KIB1-4"/>
    <property type="match status" value="1"/>
</dbReference>
<evidence type="ECO:0000259" key="2">
    <source>
        <dbReference type="Pfam" id="PF03478"/>
    </source>
</evidence>
<feature type="region of interest" description="Disordered" evidence="1">
    <location>
        <begin position="243"/>
        <end position="265"/>
    </location>
</feature>
<dbReference type="Proteomes" id="UP001054889">
    <property type="component" value="Unassembled WGS sequence"/>
</dbReference>
<dbReference type="EMBL" id="BQKI01000096">
    <property type="protein sequence ID" value="GJN38421.1"/>
    <property type="molecule type" value="Genomic_DNA"/>
</dbReference>